<dbReference type="Pfam" id="PF03972">
    <property type="entry name" value="MmgE_PrpD_N"/>
    <property type="match status" value="1"/>
</dbReference>
<sequence length="462" mass="47437">MDRPGLGAGLVARAFDLPDFAPEVMAKARRCLLDYLSCAFEAADRPWSRQAAALARRQPQGAGIVGRSGAYGAGDAAFANAVAGHGLVREDMHPASIAHLGVVVWPALLALAETAPRPVSGRDLLLAAIVGYETGAQLGKAVMTPELARLFRPTGLVGPYAAALASARLLGLTQAQALSAFALAGNCSGGLNEWPRHGGSEMYFHPGFAVRNAIACIELAAAGATASPTILEGPAGFFAAYGRGASPVPDSGLALFGEGGPQILSVFHKAAPACNFAQSPCQAALAVAGRLQGGSRRIAAIRIATTAAALAYPGCDARGPFDNQLQAKMSIFFGVAATLARQALDESGFDRLDDPEITRLIAATTLVADPGFTAAFPARQGARVTVVLDDGQELSASLDDVQPADDALIRQRLRAAATRALGEPAAIAIEAAVDGLEHEPDSGSIGRLCAATHDTQENPAHA</sequence>
<organism evidence="4 5">
    <name type="scientific">Xylophilus rhododendri</name>
    <dbReference type="NCBI Taxonomy" id="2697032"/>
    <lineage>
        <taxon>Bacteria</taxon>
        <taxon>Pseudomonadati</taxon>
        <taxon>Pseudomonadota</taxon>
        <taxon>Betaproteobacteria</taxon>
        <taxon>Burkholderiales</taxon>
        <taxon>Xylophilus</taxon>
    </lineage>
</organism>
<dbReference type="InterPro" id="IPR045337">
    <property type="entry name" value="MmgE_PrpD_C"/>
</dbReference>
<feature type="domain" description="MmgE/PrpD C-terminal" evidence="3">
    <location>
        <begin position="272"/>
        <end position="429"/>
    </location>
</feature>
<dbReference type="InterPro" id="IPR042188">
    <property type="entry name" value="MmgE/PrpD_sf_2"/>
</dbReference>
<dbReference type="Gene3D" id="1.10.4100.10">
    <property type="entry name" value="2-methylcitrate dehydratase PrpD"/>
    <property type="match status" value="1"/>
</dbReference>
<dbReference type="Proteomes" id="UP000464787">
    <property type="component" value="Chromosome"/>
</dbReference>
<dbReference type="InterPro" id="IPR036148">
    <property type="entry name" value="MmgE/PrpD_sf"/>
</dbReference>
<dbReference type="AlphaFoldDB" id="A0A857JFJ1"/>
<accession>A0A857JFJ1</accession>
<dbReference type="InterPro" id="IPR045336">
    <property type="entry name" value="MmgE_PrpD_N"/>
</dbReference>
<dbReference type="PANTHER" id="PTHR16943:SF8">
    <property type="entry name" value="2-METHYLCITRATE DEHYDRATASE"/>
    <property type="match status" value="1"/>
</dbReference>
<evidence type="ECO:0000259" key="2">
    <source>
        <dbReference type="Pfam" id="PF03972"/>
    </source>
</evidence>
<dbReference type="InterPro" id="IPR042183">
    <property type="entry name" value="MmgE/PrpD_sf_1"/>
</dbReference>
<evidence type="ECO:0000313" key="5">
    <source>
        <dbReference type="Proteomes" id="UP000464787"/>
    </source>
</evidence>
<dbReference type="EMBL" id="CP047650">
    <property type="protein sequence ID" value="QHJ01599.1"/>
    <property type="molecule type" value="Genomic_DNA"/>
</dbReference>
<reference evidence="4 5" key="1">
    <citation type="submission" date="2020-01" db="EMBL/GenBank/DDBJ databases">
        <title>Genome sequencing of strain KACC 21265.</title>
        <authorList>
            <person name="Heo J."/>
            <person name="Kim S.-J."/>
            <person name="Kim J.-S."/>
            <person name="Hong S.-B."/>
            <person name="Kwon S.-W."/>
        </authorList>
    </citation>
    <scope>NUCLEOTIDE SEQUENCE [LARGE SCALE GENOMIC DNA]</scope>
    <source>
        <strain evidence="4 5">KACC 21265</strain>
    </source>
</reference>
<name>A0A857JFJ1_9BURK</name>
<evidence type="ECO:0000259" key="3">
    <source>
        <dbReference type="Pfam" id="PF19305"/>
    </source>
</evidence>
<evidence type="ECO:0000256" key="1">
    <source>
        <dbReference type="ARBA" id="ARBA00006174"/>
    </source>
</evidence>
<comment type="similarity">
    <text evidence="1">Belongs to the PrpD family.</text>
</comment>
<dbReference type="Pfam" id="PF19305">
    <property type="entry name" value="MmgE_PrpD_C"/>
    <property type="match status" value="1"/>
</dbReference>
<keyword evidence="5" id="KW-1185">Reference proteome</keyword>
<dbReference type="KEGG" id="xyk:GT347_17030"/>
<feature type="domain" description="MmgE/PrpD N-terminal" evidence="2">
    <location>
        <begin position="17"/>
        <end position="246"/>
    </location>
</feature>
<dbReference type="Gene3D" id="3.30.1330.120">
    <property type="entry name" value="2-methylcitrate dehydratase PrpD"/>
    <property type="match status" value="1"/>
</dbReference>
<dbReference type="InterPro" id="IPR005656">
    <property type="entry name" value="MmgE_PrpD"/>
</dbReference>
<protein>
    <submittedName>
        <fullName evidence="4">MmgE/PrpD family protein</fullName>
    </submittedName>
</protein>
<evidence type="ECO:0000313" key="4">
    <source>
        <dbReference type="EMBL" id="QHJ01599.1"/>
    </source>
</evidence>
<dbReference type="PANTHER" id="PTHR16943">
    <property type="entry name" value="2-METHYLCITRATE DEHYDRATASE-RELATED"/>
    <property type="match status" value="1"/>
</dbReference>
<gene>
    <name evidence="4" type="ORF">GT347_17030</name>
</gene>
<proteinExistence type="inferred from homology"/>
<dbReference type="SUPFAM" id="SSF103378">
    <property type="entry name" value="2-methylcitrate dehydratase PrpD"/>
    <property type="match status" value="1"/>
</dbReference>
<dbReference type="GO" id="GO:0016829">
    <property type="term" value="F:lyase activity"/>
    <property type="evidence" value="ECO:0007669"/>
    <property type="project" value="InterPro"/>
</dbReference>